<dbReference type="EMBL" id="CM047581">
    <property type="protein sequence ID" value="KAI9916235.1"/>
    <property type="molecule type" value="Genomic_DNA"/>
</dbReference>
<protein>
    <submittedName>
        <fullName evidence="1">Uncharacterized protein</fullName>
    </submittedName>
</protein>
<name>A0ACC0WDQ0_9STRA</name>
<gene>
    <name evidence="1" type="ORF">PsorP6_017936</name>
</gene>
<reference evidence="1 2" key="1">
    <citation type="journal article" date="2022" name="bioRxiv">
        <title>The genome of the oomycete Peronosclerospora sorghi, a cosmopolitan pathogen of maize and sorghum, is inflated with dispersed pseudogenes.</title>
        <authorList>
            <person name="Fletcher K."/>
            <person name="Martin F."/>
            <person name="Isakeit T."/>
            <person name="Cavanaugh K."/>
            <person name="Magill C."/>
            <person name="Michelmore R."/>
        </authorList>
    </citation>
    <scope>NUCLEOTIDE SEQUENCE [LARGE SCALE GENOMIC DNA]</scope>
    <source>
        <strain evidence="1">P6</strain>
    </source>
</reference>
<evidence type="ECO:0000313" key="1">
    <source>
        <dbReference type="EMBL" id="KAI9916235.1"/>
    </source>
</evidence>
<accession>A0ACC0WDQ0</accession>
<dbReference type="Proteomes" id="UP001163321">
    <property type="component" value="Chromosome 2"/>
</dbReference>
<keyword evidence="2" id="KW-1185">Reference proteome</keyword>
<proteinExistence type="predicted"/>
<evidence type="ECO:0000313" key="2">
    <source>
        <dbReference type="Proteomes" id="UP001163321"/>
    </source>
</evidence>
<organism evidence="1 2">
    <name type="scientific">Peronosclerospora sorghi</name>
    <dbReference type="NCBI Taxonomy" id="230839"/>
    <lineage>
        <taxon>Eukaryota</taxon>
        <taxon>Sar</taxon>
        <taxon>Stramenopiles</taxon>
        <taxon>Oomycota</taxon>
        <taxon>Peronosporomycetes</taxon>
        <taxon>Peronosporales</taxon>
        <taxon>Peronosporaceae</taxon>
        <taxon>Peronosclerospora</taxon>
    </lineage>
</organism>
<comment type="caution">
    <text evidence="1">The sequence shown here is derived from an EMBL/GenBank/DDBJ whole genome shotgun (WGS) entry which is preliminary data.</text>
</comment>
<sequence>MIMRVALRIQKTNISAALETYELMSQKFLTHSTPTLFNAGTPRPQLSSCFLLAMQDDSIESIYDTLKQCACISKWAGGIGISMHNIRVTNSYIRGTNGSSNGIIPMLRVFMTRPSMWIKAVGSEKDRLPSTWSRSMQTCSSFLNCVKITATSYIMRGISNGGWSFFCPNEAPGLYECWVDEFKKLYEQWTVAQNPESPETLGFLKTSNPLDEVTLLSCFWSGAKLDAATTTTGYTALHYAVKHGHLTVVNSLLLNGANVDAICTERHSSPLHLAAKSGHGDVVRCLLSFDAHDDQKIVQVLGRRCTS</sequence>